<dbReference type="InterPro" id="IPR021834">
    <property type="entry name" value="DUF3426"/>
</dbReference>
<protein>
    <recommendedName>
        <fullName evidence="3">Zinc finger/thioredoxin putative domain-containing protein</fullName>
    </recommendedName>
</protein>
<feature type="transmembrane region" description="Helical" evidence="1">
    <location>
        <begin position="126"/>
        <end position="146"/>
    </location>
</feature>
<evidence type="ECO:0008006" key="3">
    <source>
        <dbReference type="Google" id="ProtNLM"/>
    </source>
</evidence>
<name>A0A3B1B3W1_9ZZZZ</name>
<accession>A0A3B1B3W1</accession>
<keyword evidence="1" id="KW-0812">Transmembrane</keyword>
<gene>
    <name evidence="2" type="ORF">MNBD_GAMMA26-936</name>
</gene>
<proteinExistence type="predicted"/>
<dbReference type="InterPro" id="IPR011723">
    <property type="entry name" value="Znf/thioredoxin_put"/>
</dbReference>
<sequence length="277" mass="31333">MITRCPHCKTTYHIHAKQLEIADGQAHCYYCTQVFDARGNLQEQHPDEAPLSTSSLPPDLTADEMSPQQIEDIIADFEKELQPRILQPPAQKVTKSTSSHRKAAVSLSVKDLLAPARKKRNIVSTLFWLLASLTLVAIAMAQLTWFKREQVVKHPQGKLLLERFCSYAKCQVPQLRNTDLIKVIRRQVSSHPQKTGMLLVRLLFVNQASYPQPFPVLELSLSTTDKQLVARRSFVPGEYLETEKNSTALMPPGISQQIEIEIQDPGHSVTGFEFNFF</sequence>
<dbReference type="Pfam" id="PF11906">
    <property type="entry name" value="DUF3426"/>
    <property type="match status" value="1"/>
</dbReference>
<dbReference type="AlphaFoldDB" id="A0A3B1B3W1"/>
<reference evidence="2" key="1">
    <citation type="submission" date="2018-06" db="EMBL/GenBank/DDBJ databases">
        <authorList>
            <person name="Zhirakovskaya E."/>
        </authorList>
    </citation>
    <scope>NUCLEOTIDE SEQUENCE</scope>
</reference>
<evidence type="ECO:0000313" key="2">
    <source>
        <dbReference type="EMBL" id="VAX06128.1"/>
    </source>
</evidence>
<evidence type="ECO:0000256" key="1">
    <source>
        <dbReference type="SAM" id="Phobius"/>
    </source>
</evidence>
<keyword evidence="1" id="KW-1133">Transmembrane helix</keyword>
<keyword evidence="1" id="KW-0472">Membrane</keyword>
<dbReference type="EMBL" id="UOFX01000011">
    <property type="protein sequence ID" value="VAX06128.1"/>
    <property type="molecule type" value="Genomic_DNA"/>
</dbReference>
<dbReference type="NCBIfam" id="TIGR02098">
    <property type="entry name" value="MJ0042_CXXC"/>
    <property type="match status" value="1"/>
</dbReference>
<organism evidence="2">
    <name type="scientific">hydrothermal vent metagenome</name>
    <dbReference type="NCBI Taxonomy" id="652676"/>
    <lineage>
        <taxon>unclassified sequences</taxon>
        <taxon>metagenomes</taxon>
        <taxon>ecological metagenomes</taxon>
    </lineage>
</organism>